<name>A0AAW1H2F7_SAPOF</name>
<evidence type="ECO:0000313" key="1">
    <source>
        <dbReference type="EMBL" id="KAK9669589.1"/>
    </source>
</evidence>
<dbReference type="PANTHER" id="PTHR33181:SF7">
    <property type="entry name" value="OS07G0572400 PROTEIN"/>
    <property type="match status" value="1"/>
</dbReference>
<dbReference type="EMBL" id="JBDFQZ010000013">
    <property type="protein sequence ID" value="KAK9669589.1"/>
    <property type="molecule type" value="Genomic_DNA"/>
</dbReference>
<protein>
    <submittedName>
        <fullName evidence="1">Uncharacterized protein</fullName>
    </submittedName>
</protein>
<gene>
    <name evidence="1" type="ORF">RND81_13G141800</name>
</gene>
<comment type="caution">
    <text evidence="1">The sequence shown here is derived from an EMBL/GenBank/DDBJ whole genome shotgun (WGS) entry which is preliminary data.</text>
</comment>
<dbReference type="AlphaFoldDB" id="A0AAW1H2F7"/>
<accession>A0AAW1H2F7</accession>
<proteinExistence type="predicted"/>
<sequence>MGWLQSLFCPLKKLWSQFNLGHRKRKRGFHMLFEDVKSCECEDVQALWSILMDSQRVHTHTT</sequence>
<dbReference type="Proteomes" id="UP001443914">
    <property type="component" value="Unassembled WGS sequence"/>
</dbReference>
<organism evidence="1 2">
    <name type="scientific">Saponaria officinalis</name>
    <name type="common">Common soapwort</name>
    <name type="synonym">Lychnis saponaria</name>
    <dbReference type="NCBI Taxonomy" id="3572"/>
    <lineage>
        <taxon>Eukaryota</taxon>
        <taxon>Viridiplantae</taxon>
        <taxon>Streptophyta</taxon>
        <taxon>Embryophyta</taxon>
        <taxon>Tracheophyta</taxon>
        <taxon>Spermatophyta</taxon>
        <taxon>Magnoliopsida</taxon>
        <taxon>eudicotyledons</taxon>
        <taxon>Gunneridae</taxon>
        <taxon>Pentapetalae</taxon>
        <taxon>Caryophyllales</taxon>
        <taxon>Caryophyllaceae</taxon>
        <taxon>Caryophylleae</taxon>
        <taxon>Saponaria</taxon>
    </lineage>
</organism>
<reference evidence="1" key="1">
    <citation type="submission" date="2024-03" db="EMBL/GenBank/DDBJ databases">
        <title>WGS assembly of Saponaria officinalis var. Norfolk2.</title>
        <authorList>
            <person name="Jenkins J."/>
            <person name="Shu S."/>
            <person name="Grimwood J."/>
            <person name="Barry K."/>
            <person name="Goodstein D."/>
            <person name="Schmutz J."/>
            <person name="Leebens-Mack J."/>
            <person name="Osbourn A."/>
        </authorList>
    </citation>
    <scope>NUCLEOTIDE SEQUENCE [LARGE SCALE GENOMIC DNA]</scope>
    <source>
        <strain evidence="1">JIC</strain>
    </source>
</reference>
<keyword evidence="2" id="KW-1185">Reference proteome</keyword>
<evidence type="ECO:0000313" key="2">
    <source>
        <dbReference type="Proteomes" id="UP001443914"/>
    </source>
</evidence>
<dbReference type="PANTHER" id="PTHR33181">
    <property type="entry name" value="OS01G0778500 PROTEIN"/>
    <property type="match status" value="1"/>
</dbReference>